<organism evidence="1 2">
    <name type="scientific">Purpureocillium lilacinum</name>
    <name type="common">Paecilomyces lilacinus</name>
    <dbReference type="NCBI Taxonomy" id="33203"/>
    <lineage>
        <taxon>Eukaryota</taxon>
        <taxon>Fungi</taxon>
        <taxon>Dikarya</taxon>
        <taxon>Ascomycota</taxon>
        <taxon>Pezizomycotina</taxon>
        <taxon>Sordariomycetes</taxon>
        <taxon>Hypocreomycetidae</taxon>
        <taxon>Hypocreales</taxon>
        <taxon>Ophiocordycipitaceae</taxon>
        <taxon>Purpureocillium</taxon>
    </lineage>
</organism>
<accession>A0A179HF65</accession>
<gene>
    <name evidence="1" type="ORF">VFPFJ_07322</name>
</gene>
<name>A0A179HF65_PURLI</name>
<dbReference type="EMBL" id="LSBI01000006">
    <property type="protein sequence ID" value="OAQ88857.1"/>
    <property type="molecule type" value="Genomic_DNA"/>
</dbReference>
<protein>
    <submittedName>
        <fullName evidence="1">Uncharacterized protein</fullName>
    </submittedName>
</protein>
<sequence>MALRTATSLFQAPSLFCCSCASSSAETCRAIRLSLAIECPPLRAARGLAPVGLTCGNGRWVKPPQAL</sequence>
<comment type="caution">
    <text evidence="1">The sequence shown here is derived from an EMBL/GenBank/DDBJ whole genome shotgun (WGS) entry which is preliminary data.</text>
</comment>
<dbReference type="AlphaFoldDB" id="A0A179HF65"/>
<evidence type="ECO:0000313" key="1">
    <source>
        <dbReference type="EMBL" id="OAQ88857.1"/>
    </source>
</evidence>
<reference evidence="1 2" key="1">
    <citation type="submission" date="2016-02" db="EMBL/GenBank/DDBJ databases">
        <title>Biosynthesis of antibiotic leucinostatins and their inhibition on Phytophthora in bio-control Purpureocillium lilacinum.</title>
        <authorList>
            <person name="Wang G."/>
            <person name="Liu Z."/>
            <person name="Lin R."/>
            <person name="Li E."/>
            <person name="Mao Z."/>
            <person name="Ling J."/>
            <person name="Yin W."/>
            <person name="Xie B."/>
        </authorList>
    </citation>
    <scope>NUCLEOTIDE SEQUENCE [LARGE SCALE GENOMIC DNA]</scope>
    <source>
        <strain evidence="1">PLFJ-1</strain>
    </source>
</reference>
<dbReference type="Proteomes" id="UP000078340">
    <property type="component" value="Unassembled WGS sequence"/>
</dbReference>
<proteinExistence type="predicted"/>
<evidence type="ECO:0000313" key="2">
    <source>
        <dbReference type="Proteomes" id="UP000078340"/>
    </source>
</evidence>